<dbReference type="GO" id="GO:0043952">
    <property type="term" value="P:protein transport by the Sec complex"/>
    <property type="evidence" value="ECO:0007669"/>
    <property type="project" value="TreeGrafter"/>
</dbReference>
<feature type="transmembrane region" description="Helical" evidence="9">
    <location>
        <begin position="38"/>
        <end position="59"/>
    </location>
</feature>
<sequence length="75" mass="8252">MTKKNQSHVTKPKKSRFAVVGDIIGELRKVVWPTRRETLRLTIMVIIVCVAVGLLLGALDYGFAEVVAKVFLGGI</sequence>
<evidence type="ECO:0000256" key="6">
    <source>
        <dbReference type="ARBA" id="ARBA00022989"/>
    </source>
</evidence>
<dbReference type="Pfam" id="PF00584">
    <property type="entry name" value="SecE"/>
    <property type="match status" value="1"/>
</dbReference>
<evidence type="ECO:0008006" key="11">
    <source>
        <dbReference type="Google" id="ProtNLM"/>
    </source>
</evidence>
<protein>
    <recommendedName>
        <fullName evidence="11">Preprotein translocase subunit SecE</fullName>
    </recommendedName>
</protein>
<keyword evidence="7" id="KW-0811">Translocation</keyword>
<evidence type="ECO:0000256" key="2">
    <source>
        <dbReference type="ARBA" id="ARBA00022448"/>
    </source>
</evidence>
<dbReference type="PANTHER" id="PTHR33910">
    <property type="entry name" value="PROTEIN TRANSLOCASE SUBUNIT SECE"/>
    <property type="match status" value="1"/>
</dbReference>
<evidence type="ECO:0000256" key="1">
    <source>
        <dbReference type="ARBA" id="ARBA00004370"/>
    </source>
</evidence>
<comment type="subcellular location">
    <subcellularLocation>
        <location evidence="1">Membrane</location>
    </subcellularLocation>
</comment>
<evidence type="ECO:0000256" key="8">
    <source>
        <dbReference type="ARBA" id="ARBA00023136"/>
    </source>
</evidence>
<accession>X0VGH1</accession>
<evidence type="ECO:0000256" key="4">
    <source>
        <dbReference type="ARBA" id="ARBA00022692"/>
    </source>
</evidence>
<dbReference type="GO" id="GO:0005886">
    <property type="term" value="C:plasma membrane"/>
    <property type="evidence" value="ECO:0007669"/>
    <property type="project" value="TreeGrafter"/>
</dbReference>
<dbReference type="PROSITE" id="PS01067">
    <property type="entry name" value="SECE_SEC61G"/>
    <property type="match status" value="1"/>
</dbReference>
<dbReference type="GO" id="GO:0009306">
    <property type="term" value="P:protein secretion"/>
    <property type="evidence" value="ECO:0007669"/>
    <property type="project" value="InterPro"/>
</dbReference>
<dbReference type="InterPro" id="IPR005807">
    <property type="entry name" value="SecE_bac"/>
</dbReference>
<dbReference type="GO" id="GO:0008320">
    <property type="term" value="F:protein transmembrane transporter activity"/>
    <property type="evidence" value="ECO:0007669"/>
    <property type="project" value="InterPro"/>
</dbReference>
<dbReference type="EMBL" id="BARS01023331">
    <property type="protein sequence ID" value="GAG10317.1"/>
    <property type="molecule type" value="Genomic_DNA"/>
</dbReference>
<keyword evidence="8 9" id="KW-0472">Membrane</keyword>
<dbReference type="AlphaFoldDB" id="X0VGH1"/>
<proteinExistence type="inferred from homology"/>
<keyword evidence="5" id="KW-0653">Protein transport</keyword>
<comment type="caution">
    <text evidence="10">The sequence shown here is derived from an EMBL/GenBank/DDBJ whole genome shotgun (WGS) entry which is preliminary data.</text>
</comment>
<evidence type="ECO:0000256" key="3">
    <source>
        <dbReference type="ARBA" id="ARBA00022475"/>
    </source>
</evidence>
<keyword evidence="4 9" id="KW-0812">Transmembrane</keyword>
<gene>
    <name evidence="10" type="ORF">S01H1_37159</name>
</gene>
<dbReference type="PANTHER" id="PTHR33910:SF1">
    <property type="entry name" value="PROTEIN TRANSLOCASE SUBUNIT SECE"/>
    <property type="match status" value="1"/>
</dbReference>
<dbReference type="GO" id="GO:0006605">
    <property type="term" value="P:protein targeting"/>
    <property type="evidence" value="ECO:0007669"/>
    <property type="project" value="InterPro"/>
</dbReference>
<keyword evidence="2" id="KW-0813">Transport</keyword>
<dbReference type="Gene3D" id="1.20.5.1030">
    <property type="entry name" value="Preprotein translocase secy subunit"/>
    <property type="match status" value="1"/>
</dbReference>
<dbReference type="NCBIfam" id="TIGR00964">
    <property type="entry name" value="secE_bact"/>
    <property type="match status" value="1"/>
</dbReference>
<dbReference type="HAMAP" id="MF_00422">
    <property type="entry name" value="SecE"/>
    <property type="match status" value="1"/>
</dbReference>
<name>X0VGH1_9ZZZZ</name>
<keyword evidence="3" id="KW-1003">Cell membrane</keyword>
<keyword evidence="6 9" id="KW-1133">Transmembrane helix</keyword>
<evidence type="ECO:0000256" key="7">
    <source>
        <dbReference type="ARBA" id="ARBA00023010"/>
    </source>
</evidence>
<evidence type="ECO:0000256" key="9">
    <source>
        <dbReference type="SAM" id="Phobius"/>
    </source>
</evidence>
<evidence type="ECO:0000313" key="10">
    <source>
        <dbReference type="EMBL" id="GAG10317.1"/>
    </source>
</evidence>
<dbReference type="InterPro" id="IPR038379">
    <property type="entry name" value="SecE_sf"/>
</dbReference>
<evidence type="ECO:0000256" key="5">
    <source>
        <dbReference type="ARBA" id="ARBA00022927"/>
    </source>
</evidence>
<reference evidence="10" key="1">
    <citation type="journal article" date="2014" name="Front. Microbiol.">
        <title>High frequency of phylogenetically diverse reductive dehalogenase-homologous genes in deep subseafloor sedimentary metagenomes.</title>
        <authorList>
            <person name="Kawai M."/>
            <person name="Futagami T."/>
            <person name="Toyoda A."/>
            <person name="Takaki Y."/>
            <person name="Nishi S."/>
            <person name="Hori S."/>
            <person name="Arai W."/>
            <person name="Tsubouchi T."/>
            <person name="Morono Y."/>
            <person name="Uchiyama I."/>
            <person name="Ito T."/>
            <person name="Fujiyama A."/>
            <person name="Inagaki F."/>
            <person name="Takami H."/>
        </authorList>
    </citation>
    <scope>NUCLEOTIDE SEQUENCE</scope>
    <source>
        <strain evidence="10">Expedition CK06-06</strain>
    </source>
</reference>
<dbReference type="GO" id="GO:0006886">
    <property type="term" value="P:intracellular protein transport"/>
    <property type="evidence" value="ECO:0007669"/>
    <property type="project" value="InterPro"/>
</dbReference>
<organism evidence="10">
    <name type="scientific">marine sediment metagenome</name>
    <dbReference type="NCBI Taxonomy" id="412755"/>
    <lineage>
        <taxon>unclassified sequences</taxon>
        <taxon>metagenomes</taxon>
        <taxon>ecological metagenomes</taxon>
    </lineage>
</organism>
<dbReference type="InterPro" id="IPR001901">
    <property type="entry name" value="Translocase_SecE/Sec61-g"/>
</dbReference>